<accession>A0A2N5ZCX9</accession>
<dbReference type="EMBL" id="PKTG01000112">
    <property type="protein sequence ID" value="PLX16531.1"/>
    <property type="molecule type" value="Genomic_DNA"/>
</dbReference>
<sequence>MKRHLMIETSLKLVDNYSHSILDEIKKTLETLDNISGFSLGIRNPIIINPDWKNILNLCSNLLKEKDLKDRMNLLLFTTKEDGFELEEFFNSFQHISDISRIMIDISKGLSKKTKDFIKSNEESEKAFKISLCIVVNKDTNDNIENIIKDTKTFMKEYDIEPDICLDRFSDSTYSINIKRHINMNNLISNASDYNLLIKSLKNEFNIKLSDEDREFCEDLFKRRQCRYLFENPYCFKEKTTTCIRDKEFRQGYLHEKETSESLRLKTSHIAGLFDKIDICSICPEYDALSDKEVLDFLKKNNAEELFANYKNSIKKGYFFEIYKNRDLEQYLVYPESELLKKAGLLEHKEKHQEDDFCCAWTRILKKEDGKLYSGCKGSKIVIDDYIEFCKRLSIQDYSNIPDSCFYCKKKFSLDQVHDRKYHYRFATDDFFLPDIKTKDNIIINTAIDTLTKKGMQDSITPLLTKINRYIKWRYFILKIKSKKLLEKAYDVNSFLLYLFILLNSNFKKDKLPDVLINTKFKRIPFLKTAVSILLKYSKHIELKKFKNTFDYIIESEHYRNFLLNEMRTSSFNIKDILENIKKNELITKANFDLLLNEEALILILYEEFLRSNDPDIFWKFLKDKVLPFNALKKIKNELLDSDNFFKNTDIKILYSLFLNISISHEDIQKIFNKLKKDKENFDKLGKINLFLFEKGKISALESIVSKKIEKKRLDLNTLKRLFPIKCIEDTLIYFHFEKTDKATKEHIYFESLKNFDIFSEKYRNIILEKTRNILSERIKERKYFSIIRILKIFKNLDYKTINLLEKEFLSIDFSDYTFSYIRFLILINKYFTDFNKDNIFYNILSFYMDRKTFDKAKYFFDKIEDKSLFWNSSEIKKTSDFLNNKKRSFLKRFVSKIKPS</sequence>
<proteinExistence type="predicted"/>
<name>A0A2N5ZCX9_MUIH1</name>
<gene>
    <name evidence="1" type="ORF">C0601_10065</name>
</gene>
<organism evidence="1 2">
    <name type="scientific">Muiribacterium halophilum</name>
    <dbReference type="NCBI Taxonomy" id="2053465"/>
    <lineage>
        <taxon>Bacteria</taxon>
        <taxon>Candidatus Muiribacteriota</taxon>
        <taxon>Candidatus Muiribacteriia</taxon>
        <taxon>Candidatus Muiribacteriales</taxon>
        <taxon>Candidatus Muiribacteriaceae</taxon>
        <taxon>Candidatus Muiribacterium</taxon>
    </lineage>
</organism>
<protein>
    <submittedName>
        <fullName evidence="1">Uncharacterized protein</fullName>
    </submittedName>
</protein>
<dbReference type="Proteomes" id="UP000234857">
    <property type="component" value="Unassembled WGS sequence"/>
</dbReference>
<evidence type="ECO:0000313" key="1">
    <source>
        <dbReference type="EMBL" id="PLX16531.1"/>
    </source>
</evidence>
<reference evidence="1 2" key="1">
    <citation type="submission" date="2017-11" db="EMBL/GenBank/DDBJ databases">
        <title>Genome-resolved metagenomics identifies genetic mobility, metabolic interactions, and unexpected diversity in perchlorate-reducing communities.</title>
        <authorList>
            <person name="Barnum T.P."/>
            <person name="Figueroa I.A."/>
            <person name="Carlstrom C.I."/>
            <person name="Lucas L.N."/>
            <person name="Engelbrektson A.L."/>
            <person name="Coates J.D."/>
        </authorList>
    </citation>
    <scope>NUCLEOTIDE SEQUENCE [LARGE SCALE GENOMIC DNA]</scope>
    <source>
        <strain evidence="1">BM706</strain>
    </source>
</reference>
<comment type="caution">
    <text evidence="1">The sequence shown here is derived from an EMBL/GenBank/DDBJ whole genome shotgun (WGS) entry which is preliminary data.</text>
</comment>
<dbReference type="AlphaFoldDB" id="A0A2N5ZCX9"/>
<evidence type="ECO:0000313" key="2">
    <source>
        <dbReference type="Proteomes" id="UP000234857"/>
    </source>
</evidence>